<feature type="region of interest" description="SAW" evidence="3">
    <location>
        <begin position="622"/>
        <end position="697"/>
    </location>
</feature>
<dbReference type="Proteomes" id="UP001345219">
    <property type="component" value="Chromosome 7"/>
</dbReference>
<comment type="caution">
    <text evidence="3">Lacks conserved residue(s) required for the propagation of feature annotation.</text>
</comment>
<comment type="similarity">
    <text evidence="3">Belongs to the GRAS family.</text>
</comment>
<accession>A0AAN7KFV8</accession>
<dbReference type="AlphaFoldDB" id="A0AAN7KFV8"/>
<protein>
    <submittedName>
        <fullName evidence="5">Uncharacterized protein</fullName>
    </submittedName>
</protein>
<feature type="region of interest" description="Disordered" evidence="4">
    <location>
        <begin position="292"/>
        <end position="321"/>
    </location>
</feature>
<feature type="compositionally biased region" description="Basic and acidic residues" evidence="4">
    <location>
        <begin position="300"/>
        <end position="312"/>
    </location>
</feature>
<feature type="compositionally biased region" description="Basic and acidic residues" evidence="4">
    <location>
        <begin position="247"/>
        <end position="259"/>
    </location>
</feature>
<comment type="caution">
    <text evidence="5">The sequence shown here is derived from an EMBL/GenBank/DDBJ whole genome shotgun (WGS) entry which is preliminary data.</text>
</comment>
<feature type="short sequence motif" description="VHIID" evidence="3">
    <location>
        <begin position="434"/>
        <end position="438"/>
    </location>
</feature>
<evidence type="ECO:0000256" key="3">
    <source>
        <dbReference type="PROSITE-ProRule" id="PRU01191"/>
    </source>
</evidence>
<feature type="region of interest" description="Leucine repeat I (LRI)" evidence="3">
    <location>
        <begin position="324"/>
        <end position="384"/>
    </location>
</feature>
<organism evidence="5 6">
    <name type="scientific">Trapa incisa</name>
    <dbReference type="NCBI Taxonomy" id="236973"/>
    <lineage>
        <taxon>Eukaryota</taxon>
        <taxon>Viridiplantae</taxon>
        <taxon>Streptophyta</taxon>
        <taxon>Embryophyta</taxon>
        <taxon>Tracheophyta</taxon>
        <taxon>Spermatophyta</taxon>
        <taxon>Magnoliopsida</taxon>
        <taxon>eudicotyledons</taxon>
        <taxon>Gunneridae</taxon>
        <taxon>Pentapetalae</taxon>
        <taxon>rosids</taxon>
        <taxon>malvids</taxon>
        <taxon>Myrtales</taxon>
        <taxon>Lythraceae</taxon>
        <taxon>Trapa</taxon>
    </lineage>
</organism>
<evidence type="ECO:0000256" key="2">
    <source>
        <dbReference type="ARBA" id="ARBA00023163"/>
    </source>
</evidence>
<feature type="compositionally biased region" description="Polar residues" evidence="4">
    <location>
        <begin position="229"/>
        <end position="240"/>
    </location>
</feature>
<name>A0AAN7KFV8_9MYRT</name>
<evidence type="ECO:0000256" key="1">
    <source>
        <dbReference type="ARBA" id="ARBA00023015"/>
    </source>
</evidence>
<gene>
    <name evidence="5" type="ORF">SAY87_007872</name>
</gene>
<dbReference type="PANTHER" id="PTHR31636">
    <property type="entry name" value="OSJNBA0084A10.13 PROTEIN-RELATED"/>
    <property type="match status" value="1"/>
</dbReference>
<sequence>MDREADDVSSSTNKNGCNLVNRLSLGNIFIDENQIYASVPYLPREQGLAHSTLASPRRGLNFAKESLEDYDFSDSVLKYINQMLMEEDIEERTNIFQGSAALQATEKSLYEVIGKIYPPSSDQGVFSTAELNHGSPDDTSASCITASASLDQACDSNVPEHLTTTSQSAVNSLSSCGFSDSPMSTLHLPQIFFNSELMSQFKKGGQEASKFLPSGSNLILDMSSDRQSYNSLNGHASSNGLRGKKNPHPDAADLNESRSNKQSAISRESIVSSDMFDMVLLGSGEGDAALRKSLQSAQQRDGKSRGPNEGKSRGKKQGRKRDVVDMRTLLTLCAQAVATGDRRSATDLLDQIRRHSSLTGDGMQRMAHYFADGLEARLAGSGTEVYKAVMNNPPNAADVLKAYHLYLTVCPFKKISNFFSNKTIMKVAENAERLHIVDFGILYGFQWPCLIQRLSSRPSGAPRLRITGIDHPQPGFRPTERVEETGRRLENYAKTFGVPFEYKAIAQHWETIQLEDLNIDPDEVLVVNCMYYLRNLLDETVMVDNPRDIVLNLIRRMNPAVFVLGEVNGAHSAPFFVTRFREALFYFSACFDSLEANVPREIPERMLMEREIFGRRATNVIACEGVERIERPETYKQCQVRFHRAGFTQLPLDEEILKMSKDRVKSYYHKDFLIDEDGQWLLQGWKGRILYALSTWRPAS</sequence>
<evidence type="ECO:0000313" key="5">
    <source>
        <dbReference type="EMBL" id="KAK4766230.1"/>
    </source>
</evidence>
<proteinExistence type="inferred from homology"/>
<dbReference type="PROSITE" id="PS50985">
    <property type="entry name" value="GRAS"/>
    <property type="match status" value="1"/>
</dbReference>
<evidence type="ECO:0000313" key="6">
    <source>
        <dbReference type="Proteomes" id="UP001345219"/>
    </source>
</evidence>
<keyword evidence="6" id="KW-1185">Reference proteome</keyword>
<dbReference type="InterPro" id="IPR005202">
    <property type="entry name" value="TF_GRAS"/>
</dbReference>
<keyword evidence="1" id="KW-0805">Transcription regulation</keyword>
<feature type="region of interest" description="Leucine repeat II (LRII)" evidence="3">
    <location>
        <begin position="484"/>
        <end position="516"/>
    </location>
</feature>
<dbReference type="Pfam" id="PF03514">
    <property type="entry name" value="GRAS"/>
    <property type="match status" value="1"/>
</dbReference>
<evidence type="ECO:0000256" key="4">
    <source>
        <dbReference type="SAM" id="MobiDB-lite"/>
    </source>
</evidence>
<feature type="short sequence motif" description="LXXLL motif" evidence="3">
    <location>
        <begin position="533"/>
        <end position="537"/>
    </location>
</feature>
<keyword evidence="2" id="KW-0804">Transcription</keyword>
<feature type="region of interest" description="Disordered" evidence="4">
    <location>
        <begin position="229"/>
        <end position="266"/>
    </location>
</feature>
<reference evidence="5 6" key="1">
    <citation type="journal article" date="2023" name="Hortic Res">
        <title>Pangenome of water caltrop reveals structural variations and asymmetric subgenome divergence after allopolyploidization.</title>
        <authorList>
            <person name="Zhang X."/>
            <person name="Chen Y."/>
            <person name="Wang L."/>
            <person name="Yuan Y."/>
            <person name="Fang M."/>
            <person name="Shi L."/>
            <person name="Lu R."/>
            <person name="Comes H.P."/>
            <person name="Ma Y."/>
            <person name="Chen Y."/>
            <person name="Huang G."/>
            <person name="Zhou Y."/>
            <person name="Zheng Z."/>
            <person name="Qiu Y."/>
        </authorList>
    </citation>
    <scope>NUCLEOTIDE SEQUENCE [LARGE SCALE GENOMIC DNA]</scope>
    <source>
        <tissue evidence="5">Roots</tissue>
    </source>
</reference>
<feature type="region of interest" description="VHIID" evidence="3">
    <location>
        <begin position="403"/>
        <end position="468"/>
    </location>
</feature>
<dbReference type="EMBL" id="JAXIOK010000007">
    <property type="protein sequence ID" value="KAK4766230.1"/>
    <property type="molecule type" value="Genomic_DNA"/>
</dbReference>